<dbReference type="Proteomes" id="UP000663823">
    <property type="component" value="Unassembled WGS sequence"/>
</dbReference>
<name>A0A820DP48_9BILA</name>
<organism evidence="1 2">
    <name type="scientific">Rotaria sordida</name>
    <dbReference type="NCBI Taxonomy" id="392033"/>
    <lineage>
        <taxon>Eukaryota</taxon>
        <taxon>Metazoa</taxon>
        <taxon>Spiralia</taxon>
        <taxon>Gnathifera</taxon>
        <taxon>Rotifera</taxon>
        <taxon>Eurotatoria</taxon>
        <taxon>Bdelloidea</taxon>
        <taxon>Philodinida</taxon>
        <taxon>Philodinidae</taxon>
        <taxon>Rotaria</taxon>
    </lineage>
</organism>
<protein>
    <submittedName>
        <fullName evidence="1">Uncharacterized protein</fullName>
    </submittedName>
</protein>
<gene>
    <name evidence="1" type="ORF">OTI717_LOCUS39898</name>
</gene>
<accession>A0A820DP48</accession>
<dbReference type="AlphaFoldDB" id="A0A820DP48"/>
<sequence length="52" mass="5958">YMPTYSTLFKNFERLSTHDLLSYGQLSYDTISTSIHSNNTSPLPINGCSYMF</sequence>
<comment type="caution">
    <text evidence="1">The sequence shown here is derived from an EMBL/GenBank/DDBJ whole genome shotgun (WGS) entry which is preliminary data.</text>
</comment>
<feature type="non-terminal residue" evidence="1">
    <location>
        <position position="1"/>
    </location>
</feature>
<dbReference type="EMBL" id="CAJOAX010028563">
    <property type="protein sequence ID" value="CAF4235644.1"/>
    <property type="molecule type" value="Genomic_DNA"/>
</dbReference>
<evidence type="ECO:0000313" key="1">
    <source>
        <dbReference type="EMBL" id="CAF4235644.1"/>
    </source>
</evidence>
<proteinExistence type="predicted"/>
<reference evidence="1" key="1">
    <citation type="submission" date="2021-02" db="EMBL/GenBank/DDBJ databases">
        <authorList>
            <person name="Nowell W R."/>
        </authorList>
    </citation>
    <scope>NUCLEOTIDE SEQUENCE</scope>
</reference>
<evidence type="ECO:0000313" key="2">
    <source>
        <dbReference type="Proteomes" id="UP000663823"/>
    </source>
</evidence>